<keyword evidence="3" id="KW-1003">Cell membrane</keyword>
<keyword evidence="4" id="KW-0997">Cell inner membrane</keyword>
<feature type="transmembrane region" description="Helical" evidence="9">
    <location>
        <begin position="12"/>
        <end position="32"/>
    </location>
</feature>
<organism evidence="10 11">
    <name type="scientific">Roseateles saccharophilus</name>
    <name type="common">Pseudomonas saccharophila</name>
    <dbReference type="NCBI Taxonomy" id="304"/>
    <lineage>
        <taxon>Bacteria</taxon>
        <taxon>Pseudomonadati</taxon>
        <taxon>Pseudomonadota</taxon>
        <taxon>Betaproteobacteria</taxon>
        <taxon>Burkholderiales</taxon>
        <taxon>Sphaerotilaceae</taxon>
        <taxon>Roseateles</taxon>
    </lineage>
</organism>
<feature type="transmembrane region" description="Helical" evidence="9">
    <location>
        <begin position="342"/>
        <end position="364"/>
    </location>
</feature>
<feature type="transmembrane region" description="Helical" evidence="9">
    <location>
        <begin position="128"/>
        <end position="149"/>
    </location>
</feature>
<feature type="transmembrane region" description="Helical" evidence="9">
    <location>
        <begin position="317"/>
        <end position="335"/>
    </location>
</feature>
<feature type="transmembrane region" description="Helical" evidence="9">
    <location>
        <begin position="57"/>
        <end position="78"/>
    </location>
</feature>
<feature type="transmembrane region" description="Helical" evidence="9">
    <location>
        <begin position="209"/>
        <end position="232"/>
    </location>
</feature>
<dbReference type="Proteomes" id="UP000295110">
    <property type="component" value="Unassembled WGS sequence"/>
</dbReference>
<evidence type="ECO:0000256" key="7">
    <source>
        <dbReference type="ARBA" id="ARBA00023136"/>
    </source>
</evidence>
<dbReference type="AlphaFoldDB" id="A0A4R3VI77"/>
<dbReference type="InterPro" id="IPR007272">
    <property type="entry name" value="Sulf_transp_TsuA/YedE"/>
</dbReference>
<evidence type="ECO:0000313" key="10">
    <source>
        <dbReference type="EMBL" id="TCV03494.1"/>
    </source>
</evidence>
<evidence type="ECO:0000256" key="4">
    <source>
        <dbReference type="ARBA" id="ARBA00022519"/>
    </source>
</evidence>
<dbReference type="PANTHER" id="PTHR30574">
    <property type="entry name" value="INNER MEMBRANE PROTEIN YEDE"/>
    <property type="match status" value="1"/>
</dbReference>
<evidence type="ECO:0000256" key="3">
    <source>
        <dbReference type="ARBA" id="ARBA00022475"/>
    </source>
</evidence>
<dbReference type="EMBL" id="SMBU01000003">
    <property type="protein sequence ID" value="TCV03494.1"/>
    <property type="molecule type" value="Genomic_DNA"/>
</dbReference>
<evidence type="ECO:0000256" key="9">
    <source>
        <dbReference type="SAM" id="Phobius"/>
    </source>
</evidence>
<keyword evidence="11" id="KW-1185">Reference proteome</keyword>
<evidence type="ECO:0000256" key="2">
    <source>
        <dbReference type="ARBA" id="ARBA00022448"/>
    </source>
</evidence>
<comment type="similarity">
    <text evidence="8">Belongs to the TsuA/YedE (TC 9.B.102) family.</text>
</comment>
<feature type="transmembrane region" description="Helical" evidence="9">
    <location>
        <begin position="169"/>
        <end position="197"/>
    </location>
</feature>
<evidence type="ECO:0000256" key="6">
    <source>
        <dbReference type="ARBA" id="ARBA00022989"/>
    </source>
</evidence>
<dbReference type="PANTHER" id="PTHR30574:SF1">
    <property type="entry name" value="SULPHUR TRANSPORT DOMAIN-CONTAINING PROTEIN"/>
    <property type="match status" value="1"/>
</dbReference>
<name>A0A4R3VI77_ROSSA</name>
<comment type="caution">
    <text evidence="10">The sequence shown here is derived from an EMBL/GenBank/DDBJ whole genome shotgun (WGS) entry which is preliminary data.</text>
</comment>
<feature type="transmembrane region" description="Helical" evidence="9">
    <location>
        <begin position="90"/>
        <end position="108"/>
    </location>
</feature>
<keyword evidence="7 9" id="KW-0472">Membrane</keyword>
<evidence type="ECO:0000256" key="8">
    <source>
        <dbReference type="ARBA" id="ARBA00035655"/>
    </source>
</evidence>
<keyword evidence="5 9" id="KW-0812">Transmembrane</keyword>
<evidence type="ECO:0000256" key="5">
    <source>
        <dbReference type="ARBA" id="ARBA00022692"/>
    </source>
</evidence>
<protein>
    <submittedName>
        <fullName evidence="10">Uncharacterized protein</fullName>
    </submittedName>
</protein>
<keyword evidence="2" id="KW-0813">Transport</keyword>
<reference evidence="10 11" key="1">
    <citation type="submission" date="2019-03" db="EMBL/GenBank/DDBJ databases">
        <title>Genomic Encyclopedia of Type Strains, Phase IV (KMG-IV): sequencing the most valuable type-strain genomes for metagenomic binning, comparative biology and taxonomic classification.</title>
        <authorList>
            <person name="Goeker M."/>
        </authorList>
    </citation>
    <scope>NUCLEOTIDE SEQUENCE [LARGE SCALE GENOMIC DNA]</scope>
    <source>
        <strain evidence="10 11">DSM 654</strain>
    </source>
</reference>
<keyword evidence="6 9" id="KW-1133">Transmembrane helix</keyword>
<proteinExistence type="inferred from homology"/>
<evidence type="ECO:0000256" key="1">
    <source>
        <dbReference type="ARBA" id="ARBA00004429"/>
    </source>
</evidence>
<accession>A0A4R3VI77</accession>
<evidence type="ECO:0000313" key="11">
    <source>
        <dbReference type="Proteomes" id="UP000295110"/>
    </source>
</evidence>
<feature type="transmembrane region" description="Helical" evidence="9">
    <location>
        <begin position="252"/>
        <end position="271"/>
    </location>
</feature>
<sequence>MLTAMDESSLPALTHQVLGAAFGLAVLFGALCQRTRFCTMGAISDVYTMGDWRRARMWVVAVAVAMLGFNGLVALGQLDPAASIYAGPRLLWLSAALGGLVFGFGMVLSSGCISRNLVRLGGGSLKSLVVLAVAAIAAGATLRGLTAVLRVATVEKVFVDLPAGQALPGLVAAVLPGGAAAWGLGLAVLVAVALLAWALLPRAGRSLEVALAGLGVGALVTALWWVSGHLGFLPEDPRTLEPVYLATNSRHMESLSTIAPVAYALDWLLLFSDQSKTLTLGIASVAGIVVGAALMAWREGSFRWEGFGNVGDLGLHLVGAACMGVGGIVAMGCSIGQGVTGVSTLSLGSFIALAAMVVGAWLALRYQEWRLG</sequence>
<comment type="subcellular location">
    <subcellularLocation>
        <location evidence="1">Cell inner membrane</location>
        <topology evidence="1">Multi-pass membrane protein</topology>
    </subcellularLocation>
</comment>
<feature type="transmembrane region" description="Helical" evidence="9">
    <location>
        <begin position="278"/>
        <end position="297"/>
    </location>
</feature>
<gene>
    <name evidence="10" type="ORF">EV671_1003149</name>
</gene>
<dbReference type="GO" id="GO:0005886">
    <property type="term" value="C:plasma membrane"/>
    <property type="evidence" value="ECO:0007669"/>
    <property type="project" value="UniProtKB-SubCell"/>
</dbReference>
<dbReference type="Pfam" id="PF04143">
    <property type="entry name" value="Sulf_transp"/>
    <property type="match status" value="1"/>
</dbReference>